<dbReference type="SUPFAM" id="SSF56672">
    <property type="entry name" value="DNA/RNA polymerases"/>
    <property type="match status" value="1"/>
</dbReference>
<evidence type="ECO:0000256" key="2">
    <source>
        <dbReference type="ARBA" id="ARBA00022679"/>
    </source>
</evidence>
<dbReference type="InterPro" id="IPR032189">
    <property type="entry name" value="Mlh1_C"/>
</dbReference>
<evidence type="ECO:0000256" key="1">
    <source>
        <dbReference type="ARBA" id="ARBA00022670"/>
    </source>
</evidence>
<gene>
    <name evidence="12" type="ORF">E5676_scaffold155G00190</name>
</gene>
<evidence type="ECO:0000259" key="10">
    <source>
        <dbReference type="Pfam" id="PF16413"/>
    </source>
</evidence>
<dbReference type="GO" id="GO:0006508">
    <property type="term" value="P:proteolysis"/>
    <property type="evidence" value="ECO:0007669"/>
    <property type="project" value="UniProtKB-KW"/>
</dbReference>
<dbReference type="InterPro" id="IPR043502">
    <property type="entry name" value="DNA/RNA_pol_sf"/>
</dbReference>
<evidence type="ECO:0000256" key="5">
    <source>
        <dbReference type="ARBA" id="ARBA00022750"/>
    </source>
</evidence>
<feature type="domain" description="DNA mismatch repair protein Mlh1 C-terminal" evidence="10">
    <location>
        <begin position="289"/>
        <end position="364"/>
    </location>
</feature>
<dbReference type="InterPro" id="IPR041373">
    <property type="entry name" value="RT_RNaseH"/>
</dbReference>
<reference evidence="12 13" key="1">
    <citation type="submission" date="2019-08" db="EMBL/GenBank/DDBJ databases">
        <title>Draft genome sequences of two oriental melons (Cucumis melo L. var makuwa).</title>
        <authorList>
            <person name="Kwon S.-Y."/>
        </authorList>
    </citation>
    <scope>NUCLEOTIDE SEQUENCE [LARGE SCALE GENOMIC DNA]</scope>
    <source>
        <strain evidence="13">cv. Chang Bougi</strain>
        <tissue evidence="12">Leaf</tissue>
    </source>
</reference>
<keyword evidence="3" id="KW-0548">Nucleotidyltransferase</keyword>
<evidence type="ECO:0000256" key="6">
    <source>
        <dbReference type="ARBA" id="ARBA00022759"/>
    </source>
</evidence>
<keyword evidence="1" id="KW-0645">Protease</keyword>
<keyword evidence="4" id="KW-0540">Nuclease</keyword>
<dbReference type="EMBL" id="SSTD01015655">
    <property type="protein sequence ID" value="TYK02331.1"/>
    <property type="molecule type" value="Genomic_DNA"/>
</dbReference>
<evidence type="ECO:0000313" key="13">
    <source>
        <dbReference type="Proteomes" id="UP000321947"/>
    </source>
</evidence>
<dbReference type="InterPro" id="IPR051320">
    <property type="entry name" value="Viral_Replic_Matur_Polypro"/>
</dbReference>
<dbReference type="Pfam" id="PF17917">
    <property type="entry name" value="RT_RNaseH"/>
    <property type="match status" value="1"/>
</dbReference>
<keyword evidence="7" id="KW-0378">Hydrolase</keyword>
<accession>A0A5D3BRH3</accession>
<dbReference type="PANTHER" id="PTHR33064:SF37">
    <property type="entry name" value="RIBONUCLEASE H"/>
    <property type="match status" value="1"/>
</dbReference>
<keyword evidence="2" id="KW-0808">Transferase</keyword>
<dbReference type="AlphaFoldDB" id="A0A5D3BRH3"/>
<feature type="region of interest" description="Disordered" evidence="9">
    <location>
        <begin position="1"/>
        <end position="32"/>
    </location>
</feature>
<name>A0A5D3BRH3_CUCMM</name>
<evidence type="ECO:0000256" key="4">
    <source>
        <dbReference type="ARBA" id="ARBA00022722"/>
    </source>
</evidence>
<evidence type="ECO:0000259" key="11">
    <source>
        <dbReference type="Pfam" id="PF17917"/>
    </source>
</evidence>
<keyword evidence="8" id="KW-0695">RNA-directed DNA polymerase</keyword>
<comment type="caution">
    <text evidence="12">The sequence shown here is derived from an EMBL/GenBank/DDBJ whole genome shotgun (WGS) entry which is preliminary data.</text>
</comment>
<dbReference type="Pfam" id="PF16413">
    <property type="entry name" value="Mlh1_C"/>
    <property type="match status" value="1"/>
</dbReference>
<dbReference type="GO" id="GO:0003964">
    <property type="term" value="F:RNA-directed DNA polymerase activity"/>
    <property type="evidence" value="ECO:0007669"/>
    <property type="project" value="UniProtKB-KW"/>
</dbReference>
<protein>
    <submittedName>
        <fullName evidence="12">DNA mismatch repair protein MLH1 isoform X2</fullName>
    </submittedName>
</protein>
<dbReference type="GO" id="GO:0004519">
    <property type="term" value="F:endonuclease activity"/>
    <property type="evidence" value="ECO:0007669"/>
    <property type="project" value="UniProtKB-KW"/>
</dbReference>
<evidence type="ECO:0000256" key="3">
    <source>
        <dbReference type="ARBA" id="ARBA00022695"/>
    </source>
</evidence>
<evidence type="ECO:0000256" key="8">
    <source>
        <dbReference type="ARBA" id="ARBA00022918"/>
    </source>
</evidence>
<dbReference type="GO" id="GO:0004190">
    <property type="term" value="F:aspartic-type endopeptidase activity"/>
    <property type="evidence" value="ECO:0007669"/>
    <property type="project" value="UniProtKB-KW"/>
</dbReference>
<keyword evidence="5" id="KW-0064">Aspartyl protease</keyword>
<feature type="compositionally biased region" description="Basic and acidic residues" evidence="9">
    <location>
        <begin position="8"/>
        <end position="32"/>
    </location>
</feature>
<evidence type="ECO:0000313" key="12">
    <source>
        <dbReference type="EMBL" id="TYK02331.1"/>
    </source>
</evidence>
<feature type="domain" description="Reverse transcriptase RNase H-like" evidence="11">
    <location>
        <begin position="210"/>
        <end position="240"/>
    </location>
</feature>
<evidence type="ECO:0000256" key="9">
    <source>
        <dbReference type="SAM" id="MobiDB-lite"/>
    </source>
</evidence>
<dbReference type="Proteomes" id="UP000321947">
    <property type="component" value="Unassembled WGS sequence"/>
</dbReference>
<sequence length="364" mass="41624">MVESTIKPVKDKATKEVADGNKFKKQGKEDREPFKDWQNLKETIVEDYCERFEKMMVPVSHLYKKVLLEMFVTGLDERSNPNDKGDDDCRKFLTPKVGRCRIGSGDVMASNFSSHGSGLAIFNDDHRKRNDKNGVGADSEKLKAMIKYPHQQTFENCGGGFQWTWEAQEAFDKPKNAMVTLPVLAFLDFTNLMLQEWFWGGGVPSSSLESIYERELMAVVMAIQKWRPYLLGQQFIIKAHSISAWTANKVADSLSRISEVAHLANLSVPCLVDIEAVILGFYAHMWLQGELYWEGDDEVGMDNEIDDQLLSEAETIWAQREWSIQHVLFPSMKLFFKPPHSLGENGTFVRVASLEKLYKIFERC</sequence>
<keyword evidence="6" id="KW-0255">Endonuclease</keyword>
<dbReference type="PANTHER" id="PTHR33064">
    <property type="entry name" value="POL PROTEIN"/>
    <property type="match status" value="1"/>
</dbReference>
<organism evidence="12 13">
    <name type="scientific">Cucumis melo var. makuwa</name>
    <name type="common">Oriental melon</name>
    <dbReference type="NCBI Taxonomy" id="1194695"/>
    <lineage>
        <taxon>Eukaryota</taxon>
        <taxon>Viridiplantae</taxon>
        <taxon>Streptophyta</taxon>
        <taxon>Embryophyta</taxon>
        <taxon>Tracheophyta</taxon>
        <taxon>Spermatophyta</taxon>
        <taxon>Magnoliopsida</taxon>
        <taxon>eudicotyledons</taxon>
        <taxon>Gunneridae</taxon>
        <taxon>Pentapetalae</taxon>
        <taxon>rosids</taxon>
        <taxon>fabids</taxon>
        <taxon>Cucurbitales</taxon>
        <taxon>Cucurbitaceae</taxon>
        <taxon>Benincaseae</taxon>
        <taxon>Cucumis</taxon>
    </lineage>
</organism>
<proteinExistence type="predicted"/>
<evidence type="ECO:0000256" key="7">
    <source>
        <dbReference type="ARBA" id="ARBA00022801"/>
    </source>
</evidence>